<keyword evidence="3" id="KW-1185">Reference proteome</keyword>
<feature type="region of interest" description="Disordered" evidence="1">
    <location>
        <begin position="73"/>
        <end position="135"/>
    </location>
</feature>
<sequence>MKRCTAALPTTRSWQARRWASHDRSTLTPEALLEQVQAGLDEDTKVIPEQKKVSTPAGELPISPVFDPAWIKSRRRERKPAGAPVSGRFRKKLVSNPYDQTETQGSICKRGSKPSQRESHTEEPNNRFREDENPKTVTPWRSVTMRKQTKTRRELPLTIIVPREHPLPRTCGTATSAKQGKTVWRNDMGDFVLDKMRRVVVDALLARSDKNFGPQTKFMDDGHAVDDASAAALSSTTSEFATFDVDGAKYGSKMAVHDLYWLLGTTEVAKLKERRPHLFDEHGLVVLKGGRRMEITTKMDVKYSEMRTIDSWWSQL</sequence>
<feature type="compositionally biased region" description="Basic and acidic residues" evidence="1">
    <location>
        <begin position="115"/>
        <end position="134"/>
    </location>
</feature>
<dbReference type="OrthoDB" id="3363286at2759"/>
<organism evidence="2 3">
    <name type="scientific">Emericellopsis cladophorae</name>
    <dbReference type="NCBI Taxonomy" id="2686198"/>
    <lineage>
        <taxon>Eukaryota</taxon>
        <taxon>Fungi</taxon>
        <taxon>Dikarya</taxon>
        <taxon>Ascomycota</taxon>
        <taxon>Pezizomycotina</taxon>
        <taxon>Sordariomycetes</taxon>
        <taxon>Hypocreomycetidae</taxon>
        <taxon>Hypocreales</taxon>
        <taxon>Bionectriaceae</taxon>
        <taxon>Emericellopsis</taxon>
    </lineage>
</organism>
<feature type="compositionally biased region" description="Polar residues" evidence="1">
    <location>
        <begin position="97"/>
        <end position="106"/>
    </location>
</feature>
<dbReference type="EMBL" id="JAGIXG020000024">
    <property type="protein sequence ID" value="KAI6781217.1"/>
    <property type="molecule type" value="Genomic_DNA"/>
</dbReference>
<name>A0A9Q0BCW0_9HYPO</name>
<accession>A0A9Q0BCW0</accession>
<dbReference type="GeneID" id="75829085"/>
<protein>
    <submittedName>
        <fullName evidence="2">Uncharacterized protein</fullName>
    </submittedName>
</protein>
<evidence type="ECO:0000256" key="1">
    <source>
        <dbReference type="SAM" id="MobiDB-lite"/>
    </source>
</evidence>
<reference evidence="2" key="1">
    <citation type="journal article" date="2021" name="J Fungi (Basel)">
        <title>Genomic and Metabolomic Analyses of the Marine Fungus Emericellopsis cladophorae: Insights into Saltwater Adaptability Mechanisms and Its Biosynthetic Potential.</title>
        <authorList>
            <person name="Goncalves M.F.M."/>
            <person name="Hilario S."/>
            <person name="Van de Peer Y."/>
            <person name="Esteves A.C."/>
            <person name="Alves A."/>
        </authorList>
    </citation>
    <scope>NUCLEOTIDE SEQUENCE</scope>
    <source>
        <strain evidence="2">MUM 19.33</strain>
    </source>
</reference>
<dbReference type="Proteomes" id="UP001055219">
    <property type="component" value="Unassembled WGS sequence"/>
</dbReference>
<proteinExistence type="predicted"/>
<evidence type="ECO:0000313" key="3">
    <source>
        <dbReference type="Proteomes" id="UP001055219"/>
    </source>
</evidence>
<dbReference type="RefSeq" id="XP_051362073.1">
    <property type="nucleotide sequence ID" value="XM_051506736.1"/>
</dbReference>
<reference evidence="2" key="2">
    <citation type="submission" date="2022-07" db="EMBL/GenBank/DDBJ databases">
        <authorList>
            <person name="Goncalves M.F.M."/>
            <person name="Hilario S."/>
            <person name="Van De Peer Y."/>
            <person name="Esteves A.C."/>
            <person name="Alves A."/>
        </authorList>
    </citation>
    <scope>NUCLEOTIDE SEQUENCE</scope>
    <source>
        <strain evidence="2">MUM 19.33</strain>
    </source>
</reference>
<comment type="caution">
    <text evidence="2">The sequence shown here is derived from an EMBL/GenBank/DDBJ whole genome shotgun (WGS) entry which is preliminary data.</text>
</comment>
<dbReference type="AlphaFoldDB" id="A0A9Q0BCW0"/>
<evidence type="ECO:0000313" key="2">
    <source>
        <dbReference type="EMBL" id="KAI6781217.1"/>
    </source>
</evidence>
<gene>
    <name evidence="2" type="ORF">J7T54_002574</name>
</gene>